<dbReference type="SUPFAM" id="SSF55681">
    <property type="entry name" value="Class II aaRS and biotin synthetases"/>
    <property type="match status" value="1"/>
</dbReference>
<dbReference type="Gene3D" id="2.30.30.100">
    <property type="match status" value="1"/>
</dbReference>
<feature type="domain" description="BPL/LPL catalytic" evidence="1">
    <location>
        <begin position="81"/>
        <end position="289"/>
    </location>
</feature>
<dbReference type="Gene3D" id="3.30.930.10">
    <property type="entry name" value="Bira Bifunctional Protein, Domain 2"/>
    <property type="match status" value="1"/>
</dbReference>
<keyword evidence="3" id="KW-1185">Reference proteome</keyword>
<comment type="caution">
    <text evidence="2">The sequence shown here is derived from an EMBL/GenBank/DDBJ whole genome shotgun (WGS) entry which is preliminary data.</text>
</comment>
<dbReference type="InterPro" id="IPR004143">
    <property type="entry name" value="BPL_LPL_catalytic"/>
</dbReference>
<dbReference type="PANTHER" id="PTHR12835">
    <property type="entry name" value="BIOTIN PROTEIN LIGASE"/>
    <property type="match status" value="1"/>
</dbReference>
<dbReference type="EMBL" id="NEWD01000018">
    <property type="protein sequence ID" value="OXN00348.1"/>
    <property type="molecule type" value="Genomic_DNA"/>
</dbReference>
<dbReference type="Pfam" id="PF03099">
    <property type="entry name" value="BPL_LplA_LipB"/>
    <property type="match status" value="1"/>
</dbReference>
<dbReference type="RefSeq" id="WP_093960599.1">
    <property type="nucleotide sequence ID" value="NZ_NEWD01000018.1"/>
</dbReference>
<evidence type="ECO:0000259" key="1">
    <source>
        <dbReference type="PROSITE" id="PS51733"/>
    </source>
</evidence>
<dbReference type="PANTHER" id="PTHR12835:SF5">
    <property type="entry name" value="BIOTIN--PROTEIN LIGASE"/>
    <property type="match status" value="1"/>
</dbReference>
<gene>
    <name evidence="2" type="ORF">Tam10B_1451</name>
</gene>
<dbReference type="Proteomes" id="UP000215433">
    <property type="component" value="Unassembled WGS sequence"/>
</dbReference>
<protein>
    <submittedName>
        <fullName evidence="2">Biotin-acetyl-CoA-carboxylase ligase</fullName>
    </submittedName>
</protein>
<evidence type="ECO:0000313" key="3">
    <source>
        <dbReference type="Proteomes" id="UP000215433"/>
    </source>
</evidence>
<dbReference type="GO" id="GO:0005737">
    <property type="term" value="C:cytoplasm"/>
    <property type="evidence" value="ECO:0007669"/>
    <property type="project" value="TreeGrafter"/>
</dbReference>
<dbReference type="PROSITE" id="PS51733">
    <property type="entry name" value="BPL_LPL_CATALYTIC"/>
    <property type="match status" value="1"/>
</dbReference>
<dbReference type="InterPro" id="IPR045864">
    <property type="entry name" value="aa-tRNA-synth_II/BPL/LPL"/>
</dbReference>
<sequence>MQQTDQRNGAECGHDRVNCVNRETAGHAAADRDETVSDAVASNDAPFGDLDSVRVLTSVDSTNTYATAAVRDALSELADDADDADVAQVVRGLFGVKGNHHPASAHSLPMSVALADTQTVGRGRLGRAWYNEPGESFIGSYVTAVPKALLDGGSSGWMTMAAGLAAIDAVEDAAGDLGINSPQSAAPTAPLIHEGSRNNDGLSLKWPNDVFLGGKKLGGILAELAAVRGDTAIIVFGIGMNLFVSKDRLPIEQSTSLHLHVNDINDLPPYETLRNAIANGIAKSLRIRLTALANDTARASARLRDEVADRSWTLGRHAIAHLATDGTASGRTVEGTAESINADASLSIRLADGTLHTVTTGDVGVE</sequence>
<evidence type="ECO:0000313" key="2">
    <source>
        <dbReference type="EMBL" id="OXN00348.1"/>
    </source>
</evidence>
<proteinExistence type="predicted"/>
<organism evidence="2 3">
    <name type="scientific">Bifidobacterium vansinderenii</name>
    <dbReference type="NCBI Taxonomy" id="1984871"/>
    <lineage>
        <taxon>Bacteria</taxon>
        <taxon>Bacillati</taxon>
        <taxon>Actinomycetota</taxon>
        <taxon>Actinomycetes</taxon>
        <taxon>Bifidobacteriales</taxon>
        <taxon>Bifidobacteriaceae</taxon>
        <taxon>Bifidobacterium</taxon>
    </lineage>
</organism>
<dbReference type="OrthoDB" id="9807064at2"/>
<name>A0A229VXI3_9BIFI</name>
<dbReference type="GO" id="GO:0004077">
    <property type="term" value="F:biotin--[biotin carboxyl-carrier protein] ligase activity"/>
    <property type="evidence" value="ECO:0007669"/>
    <property type="project" value="TreeGrafter"/>
</dbReference>
<keyword evidence="2" id="KW-0436">Ligase</keyword>
<reference evidence="2 3" key="1">
    <citation type="submission" date="2017-05" db="EMBL/GenBank/DDBJ databases">
        <title>Bifidobacterium vansinderenii sp. nov.</title>
        <authorList>
            <person name="Lugli G.A."/>
            <person name="Duranti S."/>
            <person name="Mangifesta M."/>
        </authorList>
    </citation>
    <scope>NUCLEOTIDE SEQUENCE [LARGE SCALE GENOMIC DNA]</scope>
    <source>
        <strain evidence="2 3">Tam10B</strain>
    </source>
</reference>
<dbReference type="AlphaFoldDB" id="A0A229VXI3"/>
<accession>A0A229VXI3</accession>